<dbReference type="Proteomes" id="UP001497535">
    <property type="component" value="Unassembled WGS sequence"/>
</dbReference>
<keyword evidence="2" id="KW-1185">Reference proteome</keyword>
<proteinExistence type="predicted"/>
<sequence>MVEYLISLYHLSYLFLQRVHFPLCLPYFSLTLVDHLVVIFLEVILVQYLFWVLSLLNYQPLKISLFLFRVLFPLHL</sequence>
<name>A0ACB0ZMT3_MELEN</name>
<protein>
    <submittedName>
        <fullName evidence="1">Uncharacterized protein</fullName>
    </submittedName>
</protein>
<evidence type="ECO:0000313" key="1">
    <source>
        <dbReference type="EMBL" id="CAK5080387.1"/>
    </source>
</evidence>
<evidence type="ECO:0000313" key="2">
    <source>
        <dbReference type="Proteomes" id="UP001497535"/>
    </source>
</evidence>
<dbReference type="EMBL" id="CAVMJV010000041">
    <property type="protein sequence ID" value="CAK5080387.1"/>
    <property type="molecule type" value="Genomic_DNA"/>
</dbReference>
<gene>
    <name evidence="1" type="ORF">MENTE1834_LOCUS27556</name>
</gene>
<reference evidence="1" key="1">
    <citation type="submission" date="2023-11" db="EMBL/GenBank/DDBJ databases">
        <authorList>
            <person name="Poullet M."/>
        </authorList>
    </citation>
    <scope>NUCLEOTIDE SEQUENCE</scope>
    <source>
        <strain evidence="1">E1834</strain>
    </source>
</reference>
<organism evidence="1 2">
    <name type="scientific">Meloidogyne enterolobii</name>
    <name type="common">Root-knot nematode worm</name>
    <name type="synonym">Meloidogyne mayaguensis</name>
    <dbReference type="NCBI Taxonomy" id="390850"/>
    <lineage>
        <taxon>Eukaryota</taxon>
        <taxon>Metazoa</taxon>
        <taxon>Ecdysozoa</taxon>
        <taxon>Nematoda</taxon>
        <taxon>Chromadorea</taxon>
        <taxon>Rhabditida</taxon>
        <taxon>Tylenchina</taxon>
        <taxon>Tylenchomorpha</taxon>
        <taxon>Tylenchoidea</taxon>
        <taxon>Meloidogynidae</taxon>
        <taxon>Meloidogyninae</taxon>
        <taxon>Meloidogyne</taxon>
    </lineage>
</organism>
<accession>A0ACB0ZMT3</accession>
<comment type="caution">
    <text evidence="1">The sequence shown here is derived from an EMBL/GenBank/DDBJ whole genome shotgun (WGS) entry which is preliminary data.</text>
</comment>